<evidence type="ECO:0000313" key="2">
    <source>
        <dbReference type="Proteomes" id="UP000516437"/>
    </source>
</evidence>
<name>A0A6A1VJ13_9ROSI</name>
<organism evidence="1 2">
    <name type="scientific">Morella rubra</name>
    <name type="common">Chinese bayberry</name>
    <dbReference type="NCBI Taxonomy" id="262757"/>
    <lineage>
        <taxon>Eukaryota</taxon>
        <taxon>Viridiplantae</taxon>
        <taxon>Streptophyta</taxon>
        <taxon>Embryophyta</taxon>
        <taxon>Tracheophyta</taxon>
        <taxon>Spermatophyta</taxon>
        <taxon>Magnoliopsida</taxon>
        <taxon>eudicotyledons</taxon>
        <taxon>Gunneridae</taxon>
        <taxon>Pentapetalae</taxon>
        <taxon>rosids</taxon>
        <taxon>fabids</taxon>
        <taxon>Fagales</taxon>
        <taxon>Myricaceae</taxon>
        <taxon>Morella</taxon>
    </lineage>
</organism>
<dbReference type="AlphaFoldDB" id="A0A6A1VJ13"/>
<proteinExistence type="predicted"/>
<reference evidence="1 2" key="1">
    <citation type="journal article" date="2019" name="Plant Biotechnol. J.">
        <title>The red bayberry genome and genetic basis of sex determination.</title>
        <authorList>
            <person name="Jia H.M."/>
            <person name="Jia H.J."/>
            <person name="Cai Q.L."/>
            <person name="Wang Y."/>
            <person name="Zhao H.B."/>
            <person name="Yang W.F."/>
            <person name="Wang G.Y."/>
            <person name="Li Y.H."/>
            <person name="Zhan D.L."/>
            <person name="Shen Y.T."/>
            <person name="Niu Q.F."/>
            <person name="Chang L."/>
            <person name="Qiu J."/>
            <person name="Zhao L."/>
            <person name="Xie H.B."/>
            <person name="Fu W.Y."/>
            <person name="Jin J."/>
            <person name="Li X.W."/>
            <person name="Jiao Y."/>
            <person name="Zhou C.C."/>
            <person name="Tu T."/>
            <person name="Chai C.Y."/>
            <person name="Gao J.L."/>
            <person name="Fan L.J."/>
            <person name="van de Weg E."/>
            <person name="Wang J.Y."/>
            <person name="Gao Z.S."/>
        </authorList>
    </citation>
    <scope>NUCLEOTIDE SEQUENCE [LARGE SCALE GENOMIC DNA]</scope>
    <source>
        <tissue evidence="1">Leaves</tissue>
    </source>
</reference>
<accession>A0A6A1VJ13</accession>
<protein>
    <submittedName>
        <fullName evidence="1">Uncharacterized protein</fullName>
    </submittedName>
</protein>
<gene>
    <name evidence="1" type="ORF">CJ030_MR5G023529</name>
</gene>
<evidence type="ECO:0000313" key="1">
    <source>
        <dbReference type="EMBL" id="KAB1212585.1"/>
    </source>
</evidence>
<keyword evidence="2" id="KW-1185">Reference proteome</keyword>
<dbReference type="EMBL" id="RXIC02000023">
    <property type="protein sequence ID" value="KAB1212585.1"/>
    <property type="molecule type" value="Genomic_DNA"/>
</dbReference>
<dbReference type="Proteomes" id="UP000516437">
    <property type="component" value="Chromosome 5"/>
</dbReference>
<comment type="caution">
    <text evidence="1">The sequence shown here is derived from an EMBL/GenBank/DDBJ whole genome shotgun (WGS) entry which is preliminary data.</text>
</comment>
<sequence>MDHYCMLGDLSIVNKHPSSIYRVAEADWSIPYSGDGEQARCGRHLPYFHGPKHGASQTLRQTEVHASFLVYSAPHLHLRHRARAHTTECPILRGKLMLAVARGCVVDLPLRGKEGLSVHLSDHFESFEAQLRRQQWAPAPGQQQKWRALSRAHLERPAWADAWMADLKGMVEAIISRRISCAST</sequence>